<keyword evidence="1" id="KW-0472">Membrane</keyword>
<keyword evidence="3" id="KW-1185">Reference proteome</keyword>
<dbReference type="HOGENOM" id="CLU_382818_0_0_1"/>
<reference evidence="3" key="1">
    <citation type="submission" date="2013-06" db="EMBL/GenBank/DDBJ databases">
        <authorList>
            <person name="Zhao Q."/>
        </authorList>
    </citation>
    <scope>NUCLEOTIDE SEQUENCE</scope>
    <source>
        <strain evidence="3">cv. W1943</strain>
    </source>
</reference>
<name>A0A0E0QDR6_ORYRU</name>
<dbReference type="eggNOG" id="ENOG502R556">
    <property type="taxonomic scope" value="Eukaryota"/>
</dbReference>
<organism evidence="2 3">
    <name type="scientific">Oryza rufipogon</name>
    <name type="common">Brownbeard rice</name>
    <name type="synonym">Asian wild rice</name>
    <dbReference type="NCBI Taxonomy" id="4529"/>
    <lineage>
        <taxon>Eukaryota</taxon>
        <taxon>Viridiplantae</taxon>
        <taxon>Streptophyta</taxon>
        <taxon>Embryophyta</taxon>
        <taxon>Tracheophyta</taxon>
        <taxon>Spermatophyta</taxon>
        <taxon>Magnoliopsida</taxon>
        <taxon>Liliopsida</taxon>
        <taxon>Poales</taxon>
        <taxon>Poaceae</taxon>
        <taxon>BOP clade</taxon>
        <taxon>Oryzoideae</taxon>
        <taxon>Oryzeae</taxon>
        <taxon>Oryzinae</taxon>
        <taxon>Oryza</taxon>
    </lineage>
</organism>
<reference evidence="2" key="2">
    <citation type="submission" date="2015-06" db="UniProtKB">
        <authorList>
            <consortium name="EnsemblPlants"/>
        </authorList>
    </citation>
    <scope>IDENTIFICATION</scope>
</reference>
<dbReference type="PANTHER" id="PTHR31549">
    <property type="entry name" value="PROTEIN, PUTATIVE (DUF247)-RELATED-RELATED"/>
    <property type="match status" value="1"/>
</dbReference>
<accession>A0A0E0QDR6</accession>
<protein>
    <submittedName>
        <fullName evidence="2">Uncharacterized protein</fullName>
    </submittedName>
</protein>
<dbReference type="EnsemblPlants" id="ORUFI08G01560.1">
    <property type="protein sequence ID" value="ORUFI08G01560.1"/>
    <property type="gene ID" value="ORUFI08G01560"/>
</dbReference>
<dbReference type="Gramene" id="ORUFI08G01560.1">
    <property type="protein sequence ID" value="ORUFI08G01560.1"/>
    <property type="gene ID" value="ORUFI08G01560"/>
</dbReference>
<dbReference type="PANTHER" id="PTHR31549:SF256">
    <property type="entry name" value="EXPRESSED PROTEIN"/>
    <property type="match status" value="1"/>
</dbReference>
<proteinExistence type="predicted"/>
<dbReference type="Proteomes" id="UP000008022">
    <property type="component" value="Unassembled WGS sequence"/>
</dbReference>
<evidence type="ECO:0000313" key="2">
    <source>
        <dbReference type="EnsemblPlants" id="ORUFI08G01560.1"/>
    </source>
</evidence>
<evidence type="ECO:0000313" key="3">
    <source>
        <dbReference type="Proteomes" id="UP000008022"/>
    </source>
</evidence>
<dbReference type="AlphaFoldDB" id="A0A0E0QDR6"/>
<dbReference type="InterPro" id="IPR004158">
    <property type="entry name" value="DUF247_pln"/>
</dbReference>
<sequence>MKWGRSVEEVYGKVLAVAGEAHGCYDNDDDAVAQFSDDEFAEMMFLDGCFLLKYMVLDNDCSLLENRMVLSTGPCIQRDIVLLENQIPWLVLDALMSIISPIDVHMFLTAVISDPIYVARERRLLITDRDVIVKSSVPHLLGLARSHLIDGMPTDHLELGFSDDDDDDHDTRLRKVLPLFGELSLTPLFLNDSIACWLVNMVALEACCSKEYPRDGFVVSSYLSLLAMLMDKEEDVHELRARHIVDSFFSDQEMLAFFKGLARHLRLGSRYFAAIQKIEAYKHDKRVFIAVHKFFYHNLKIIVQPLETAEQPTAMATAAAEAVAIPVEEELKRAAEKMENNFSKIKTKIHRYPSIFRSLISTDDRYFVPRAVAIGPYHHGAPHLKEAEEVKRAAAYYFCGESGHSVEEVYQRILLVVAEARSCYVDDDTVASIGEGDFAAIMFHDGCFFLQYIICSTDDIAPSLESWFNSNDASMERDIFLLENQLPWVVLDALMTFSYTPSHLLGFLRYYQSGLSMPNGSMALEPPEGITSISQTSSAIELAEMGINLVANKKTWFNDMSISKGALFGKLFMAPLVMDDQNACWLINMMALEIFSASTGMASTGMDGEDTVCSYVSLLAMLMSREEDVHELRVKRILHAYRRKRWIWIPIHKFIYNNLKTIVTVFSIIGVLVGIFKTLMSIKQHQQ</sequence>
<dbReference type="Pfam" id="PF03140">
    <property type="entry name" value="DUF247"/>
    <property type="match status" value="4"/>
</dbReference>
<feature type="transmembrane region" description="Helical" evidence="1">
    <location>
        <begin position="661"/>
        <end position="680"/>
    </location>
</feature>
<keyword evidence="1" id="KW-1133">Transmembrane helix</keyword>
<evidence type="ECO:0000256" key="1">
    <source>
        <dbReference type="SAM" id="Phobius"/>
    </source>
</evidence>
<keyword evidence="1" id="KW-0812">Transmembrane</keyword>